<protein>
    <submittedName>
        <fullName evidence="1">Uncharacterized protein</fullName>
    </submittedName>
</protein>
<evidence type="ECO:0000313" key="2">
    <source>
        <dbReference type="Proteomes" id="UP001461341"/>
    </source>
</evidence>
<accession>A0ABZ2YFB9</accession>
<name>A0ABZ2YFB9_9BACT</name>
<gene>
    <name evidence="1" type="ORF">QBE54_04325</name>
</gene>
<dbReference type="RefSeq" id="WP_369019126.1">
    <property type="nucleotide sequence ID" value="NZ_CP121689.1"/>
</dbReference>
<keyword evidence="2" id="KW-1185">Reference proteome</keyword>
<sequence>MYRLFLVLLVSVALVLGLGVAFAFGGLDLNLEDIAVVVVGDSGTYTGPSETETETETINQNSNVNITGPSTCQNTFIWGVSQDNLIYQFAAQGTGDQDAESDDASGGGGVGPISAALAMGGINGNLAMSYQDQTIIAPQNNDANMFTVVEVELEKTEIELEDISLEDVSIGSRIRRGHRCH</sequence>
<dbReference type="EMBL" id="CP121689">
    <property type="protein sequence ID" value="WZL76961.1"/>
    <property type="molecule type" value="Genomic_DNA"/>
</dbReference>
<reference evidence="1 2" key="1">
    <citation type="submission" date="2023-03" db="EMBL/GenBank/DDBJ databases">
        <title>Novel Species.</title>
        <authorList>
            <person name="Ma S."/>
        </authorList>
    </citation>
    <scope>NUCLEOTIDE SEQUENCE [LARGE SCALE GENOMIC DNA]</scope>
    <source>
        <strain evidence="1 2">B11</strain>
    </source>
</reference>
<organism evidence="1 2">
    <name type="scientific">Thermatribacter velox</name>
    <dbReference type="NCBI Taxonomy" id="3039681"/>
    <lineage>
        <taxon>Bacteria</taxon>
        <taxon>Pseudomonadati</taxon>
        <taxon>Atribacterota</taxon>
        <taxon>Atribacteria</taxon>
        <taxon>Atribacterales</taxon>
        <taxon>Thermatribacteraceae</taxon>
        <taxon>Thermatribacter</taxon>
    </lineage>
</organism>
<dbReference type="Proteomes" id="UP001461341">
    <property type="component" value="Chromosome"/>
</dbReference>
<proteinExistence type="predicted"/>
<evidence type="ECO:0000313" key="1">
    <source>
        <dbReference type="EMBL" id="WZL76961.1"/>
    </source>
</evidence>